<dbReference type="Proteomes" id="UP001162501">
    <property type="component" value="Chromosome 30"/>
</dbReference>
<reference evidence="1" key="2">
    <citation type="submission" date="2025-03" db="EMBL/GenBank/DDBJ databases">
        <authorList>
            <consortium name="ELIXIR-Norway"/>
            <consortium name="Elixir Norway"/>
        </authorList>
    </citation>
    <scope>NUCLEOTIDE SEQUENCE</scope>
</reference>
<protein>
    <submittedName>
        <fullName evidence="1">Uncharacterized protein</fullName>
    </submittedName>
</protein>
<proteinExistence type="predicted"/>
<evidence type="ECO:0000313" key="2">
    <source>
        <dbReference type="Proteomes" id="UP001162501"/>
    </source>
</evidence>
<dbReference type="EMBL" id="OX596114">
    <property type="protein sequence ID" value="CAN0466656.1"/>
    <property type="molecule type" value="Genomic_DNA"/>
</dbReference>
<sequence>MEGAPSRQNRCPGAKPDTPEDPERPSSVSRAQPLAGRLPKSPLEVAAAWALGPRGALKHSSSISPLPREDGVQSRF</sequence>
<evidence type="ECO:0000313" key="1">
    <source>
        <dbReference type="EMBL" id="CAN0466656.1"/>
    </source>
</evidence>
<gene>
    <name evidence="1" type="ORF">MRATA1EN22A_LOCUS20326</name>
</gene>
<reference evidence="1" key="1">
    <citation type="submission" date="2023-05" db="EMBL/GenBank/DDBJ databases">
        <authorList>
            <consortium name="ELIXIR-Norway"/>
        </authorList>
    </citation>
    <scope>NUCLEOTIDE SEQUENCE</scope>
</reference>
<organism evidence="1 2">
    <name type="scientific">Rangifer tarandus platyrhynchus</name>
    <name type="common">Svalbard reindeer</name>
    <dbReference type="NCBI Taxonomy" id="3082113"/>
    <lineage>
        <taxon>Eukaryota</taxon>
        <taxon>Metazoa</taxon>
        <taxon>Chordata</taxon>
        <taxon>Craniata</taxon>
        <taxon>Vertebrata</taxon>
        <taxon>Euteleostomi</taxon>
        <taxon>Mammalia</taxon>
        <taxon>Eutheria</taxon>
        <taxon>Laurasiatheria</taxon>
        <taxon>Artiodactyla</taxon>
        <taxon>Ruminantia</taxon>
        <taxon>Pecora</taxon>
        <taxon>Cervidae</taxon>
        <taxon>Odocoileinae</taxon>
        <taxon>Rangifer</taxon>
    </lineage>
</organism>
<name>A0AC59ZMX2_RANTA</name>
<accession>A0AC59ZMX2</accession>